<evidence type="ECO:0000313" key="1">
    <source>
        <dbReference type="EMBL" id="QHW31528.1"/>
    </source>
</evidence>
<protein>
    <submittedName>
        <fullName evidence="1">Uncharacterized protein</fullName>
    </submittedName>
</protein>
<gene>
    <name evidence="1" type="ORF">GZH47_12195</name>
</gene>
<proteinExistence type="predicted"/>
<sequence>MPYSTGLITNTRALGTAASTVFVNARNITNVEALIIIEVYVVSDSMPLTLAYLSGFMLAGKSGDKREFFIGGDSAYEVQLSVINPLTEVVLSTFGVDEFGNLVDGHRVLQEEMTVISLLSTTP</sequence>
<organism evidence="1 2">
    <name type="scientific">Paenibacillus rhizovicinus</name>
    <dbReference type="NCBI Taxonomy" id="2704463"/>
    <lineage>
        <taxon>Bacteria</taxon>
        <taxon>Bacillati</taxon>
        <taxon>Bacillota</taxon>
        <taxon>Bacilli</taxon>
        <taxon>Bacillales</taxon>
        <taxon>Paenibacillaceae</taxon>
        <taxon>Paenibacillus</taxon>
    </lineage>
</organism>
<dbReference type="KEGG" id="prz:GZH47_12195"/>
<dbReference type="AlphaFoldDB" id="A0A6C0NZ79"/>
<reference evidence="1 2" key="1">
    <citation type="submission" date="2020-02" db="EMBL/GenBank/DDBJ databases">
        <title>Paenibacillus sp. nov., isolated from rhizosphere soil of tomato.</title>
        <authorList>
            <person name="Weon H.-Y."/>
            <person name="Lee S.A."/>
        </authorList>
    </citation>
    <scope>NUCLEOTIDE SEQUENCE [LARGE SCALE GENOMIC DNA]</scope>
    <source>
        <strain evidence="1 2">14171R-81</strain>
    </source>
</reference>
<dbReference type="Proteomes" id="UP000479114">
    <property type="component" value="Chromosome"/>
</dbReference>
<name>A0A6C0NZ79_9BACL</name>
<keyword evidence="2" id="KW-1185">Reference proteome</keyword>
<accession>A0A6C0NZ79</accession>
<evidence type="ECO:0000313" key="2">
    <source>
        <dbReference type="Proteomes" id="UP000479114"/>
    </source>
</evidence>
<dbReference type="EMBL" id="CP048286">
    <property type="protein sequence ID" value="QHW31528.1"/>
    <property type="molecule type" value="Genomic_DNA"/>
</dbReference>
<dbReference type="RefSeq" id="WP_162640335.1">
    <property type="nucleotide sequence ID" value="NZ_CP048286.1"/>
</dbReference>